<feature type="chain" id="PRO_5043654365" evidence="2">
    <location>
        <begin position="18"/>
        <end position="482"/>
    </location>
</feature>
<name>A0AAW1KNS9_POPJA</name>
<evidence type="ECO:0000313" key="4">
    <source>
        <dbReference type="Proteomes" id="UP001458880"/>
    </source>
</evidence>
<accession>A0AAW1KNS9</accession>
<keyword evidence="2" id="KW-0732">Signal</keyword>
<dbReference type="Gene3D" id="3.30.1360.180">
    <property type="match status" value="1"/>
</dbReference>
<dbReference type="PANTHER" id="PTHR10151:SF120">
    <property type="entry name" value="BIS(5'-ADENOSYL)-TRIPHOSPHATASE"/>
    <property type="match status" value="1"/>
</dbReference>
<evidence type="ECO:0000256" key="1">
    <source>
        <dbReference type="SAM" id="Phobius"/>
    </source>
</evidence>
<dbReference type="SUPFAM" id="SSF53649">
    <property type="entry name" value="Alkaline phosphatase-like"/>
    <property type="match status" value="1"/>
</dbReference>
<dbReference type="Gene3D" id="3.40.720.10">
    <property type="entry name" value="Alkaline Phosphatase, subunit A"/>
    <property type="match status" value="1"/>
</dbReference>
<keyword evidence="1" id="KW-1133">Transmembrane helix</keyword>
<feature type="transmembrane region" description="Helical" evidence="1">
    <location>
        <begin position="421"/>
        <end position="447"/>
    </location>
</feature>
<reference evidence="3 4" key="1">
    <citation type="journal article" date="2024" name="BMC Genomics">
        <title>De novo assembly and annotation of Popillia japonica's genome with initial clues to its potential as an invasive pest.</title>
        <authorList>
            <person name="Cucini C."/>
            <person name="Boschi S."/>
            <person name="Funari R."/>
            <person name="Cardaioli E."/>
            <person name="Iannotti N."/>
            <person name="Marturano G."/>
            <person name="Paoli F."/>
            <person name="Bruttini M."/>
            <person name="Carapelli A."/>
            <person name="Frati F."/>
            <person name="Nardi F."/>
        </authorList>
    </citation>
    <scope>NUCLEOTIDE SEQUENCE [LARGE SCALE GENOMIC DNA]</scope>
    <source>
        <strain evidence="3">DMR45628</strain>
    </source>
</reference>
<dbReference type="Proteomes" id="UP001458880">
    <property type="component" value="Unassembled WGS sequence"/>
</dbReference>
<evidence type="ECO:0000313" key="3">
    <source>
        <dbReference type="EMBL" id="KAK9720855.1"/>
    </source>
</evidence>
<sequence>MYIIALLHLGLLHLACSISRNPILIVVSYDAFRYDYLNYTVTPNLLRLRKEGTFAEYIYNVFPTKTFPNHFTIATGMYTENHGVVGNSMYDPYLKRVLTISDDIFTQNENTLPIWILNEMAGNGRHSGVLMWPGCNSKYQNRKPTYIVQWSADFDMFKRVDKAMEWLTDPHKPANLVMLYFEQPDYYGHIYGPDSPEVRERILYMDQVTKYLDDELRRHKLKDLATVVHLSDHGMLGIKAKNVINVTQFLQPNTYTTCESSPISHVIPNEGFEDSIYDNLKKASEALGTFSLYKKSELPEHWHFKNNPRTPPILLLAKENYAFQDILESAARYQTFANITVTPDSIFGIHGYDPNMPAMRPFFMVRGPKIRKNHMVTPFNFVDLYNFFADILQVKSVPNDGTRHISQEILVMSGVSGITSIVIISIGGVLLSLLLISCAAAITILLIKRQQSMRTTAALNKRFPQTFQQSIEAQHLLEAEEA</sequence>
<feature type="signal peptide" evidence="2">
    <location>
        <begin position="1"/>
        <end position="17"/>
    </location>
</feature>
<organism evidence="3 4">
    <name type="scientific">Popillia japonica</name>
    <name type="common">Japanese beetle</name>
    <dbReference type="NCBI Taxonomy" id="7064"/>
    <lineage>
        <taxon>Eukaryota</taxon>
        <taxon>Metazoa</taxon>
        <taxon>Ecdysozoa</taxon>
        <taxon>Arthropoda</taxon>
        <taxon>Hexapoda</taxon>
        <taxon>Insecta</taxon>
        <taxon>Pterygota</taxon>
        <taxon>Neoptera</taxon>
        <taxon>Endopterygota</taxon>
        <taxon>Coleoptera</taxon>
        <taxon>Polyphaga</taxon>
        <taxon>Scarabaeiformia</taxon>
        <taxon>Scarabaeidae</taxon>
        <taxon>Rutelinae</taxon>
        <taxon>Popillia</taxon>
    </lineage>
</organism>
<keyword evidence="4" id="KW-1185">Reference proteome</keyword>
<dbReference type="AlphaFoldDB" id="A0AAW1KNS9"/>
<dbReference type="Pfam" id="PF01663">
    <property type="entry name" value="Phosphodiest"/>
    <property type="match status" value="1"/>
</dbReference>
<dbReference type="InterPro" id="IPR017850">
    <property type="entry name" value="Alkaline_phosphatase_core_sf"/>
</dbReference>
<evidence type="ECO:0000256" key="2">
    <source>
        <dbReference type="SAM" id="SignalP"/>
    </source>
</evidence>
<protein>
    <submittedName>
        <fullName evidence="3">Type I phosphodiesterase / nucleotide pyrophosphatase</fullName>
    </submittedName>
</protein>
<dbReference type="CDD" id="cd16018">
    <property type="entry name" value="Enpp"/>
    <property type="match status" value="1"/>
</dbReference>
<dbReference type="EMBL" id="JASPKY010000206">
    <property type="protein sequence ID" value="KAK9720855.1"/>
    <property type="molecule type" value="Genomic_DNA"/>
</dbReference>
<gene>
    <name evidence="3" type="ORF">QE152_g21825</name>
</gene>
<keyword evidence="1" id="KW-0812">Transmembrane</keyword>
<dbReference type="InterPro" id="IPR002591">
    <property type="entry name" value="Phosphodiest/P_Trfase"/>
</dbReference>
<comment type="caution">
    <text evidence="3">The sequence shown here is derived from an EMBL/GenBank/DDBJ whole genome shotgun (WGS) entry which is preliminary data.</text>
</comment>
<dbReference type="PANTHER" id="PTHR10151">
    <property type="entry name" value="ECTONUCLEOTIDE PYROPHOSPHATASE/PHOSPHODIESTERASE"/>
    <property type="match status" value="1"/>
</dbReference>
<keyword evidence="1" id="KW-0472">Membrane</keyword>
<proteinExistence type="predicted"/>
<dbReference type="GO" id="GO:0016787">
    <property type="term" value="F:hydrolase activity"/>
    <property type="evidence" value="ECO:0007669"/>
    <property type="project" value="UniProtKB-ARBA"/>
</dbReference>